<protein>
    <submittedName>
        <fullName evidence="2">Uncharacterized protein</fullName>
    </submittedName>
</protein>
<dbReference type="EMBL" id="JABFAC010000005">
    <property type="protein sequence ID" value="MBA0613112.1"/>
    <property type="molecule type" value="Genomic_DNA"/>
</dbReference>
<gene>
    <name evidence="2" type="ORF">Godav_013621</name>
</gene>
<keyword evidence="1" id="KW-0732">Signal</keyword>
<accession>A0A7J8RIF0</accession>
<proteinExistence type="predicted"/>
<keyword evidence="3" id="KW-1185">Reference proteome</keyword>
<dbReference type="Proteomes" id="UP000593561">
    <property type="component" value="Unassembled WGS sequence"/>
</dbReference>
<comment type="caution">
    <text evidence="2">The sequence shown here is derived from an EMBL/GenBank/DDBJ whole genome shotgun (WGS) entry which is preliminary data.</text>
</comment>
<evidence type="ECO:0000256" key="1">
    <source>
        <dbReference type="SAM" id="SignalP"/>
    </source>
</evidence>
<name>A0A7J8RIF0_GOSDV</name>
<organism evidence="2 3">
    <name type="scientific">Gossypium davidsonii</name>
    <name type="common">Davidson's cotton</name>
    <name type="synonym">Gossypium klotzschianum subsp. davidsonii</name>
    <dbReference type="NCBI Taxonomy" id="34287"/>
    <lineage>
        <taxon>Eukaryota</taxon>
        <taxon>Viridiplantae</taxon>
        <taxon>Streptophyta</taxon>
        <taxon>Embryophyta</taxon>
        <taxon>Tracheophyta</taxon>
        <taxon>Spermatophyta</taxon>
        <taxon>Magnoliopsida</taxon>
        <taxon>eudicotyledons</taxon>
        <taxon>Gunneridae</taxon>
        <taxon>Pentapetalae</taxon>
        <taxon>rosids</taxon>
        <taxon>malvids</taxon>
        <taxon>Malvales</taxon>
        <taxon>Malvaceae</taxon>
        <taxon>Malvoideae</taxon>
        <taxon>Gossypium</taxon>
    </lineage>
</organism>
<evidence type="ECO:0000313" key="2">
    <source>
        <dbReference type="EMBL" id="MBA0613112.1"/>
    </source>
</evidence>
<feature type="non-terminal residue" evidence="2">
    <location>
        <position position="306"/>
    </location>
</feature>
<dbReference type="AlphaFoldDB" id="A0A7J8RIF0"/>
<feature type="chain" id="PRO_5029695725" evidence="1">
    <location>
        <begin position="29"/>
        <end position="306"/>
    </location>
</feature>
<feature type="signal peptide" evidence="1">
    <location>
        <begin position="1"/>
        <end position="28"/>
    </location>
</feature>
<evidence type="ECO:0000313" key="3">
    <source>
        <dbReference type="Proteomes" id="UP000593561"/>
    </source>
</evidence>
<reference evidence="2 3" key="1">
    <citation type="journal article" date="2019" name="Genome Biol. Evol.">
        <title>Insights into the evolution of the New World diploid cottons (Gossypium, subgenus Houzingenia) based on genome sequencing.</title>
        <authorList>
            <person name="Grover C.E."/>
            <person name="Arick M.A. 2nd"/>
            <person name="Thrash A."/>
            <person name="Conover J.L."/>
            <person name="Sanders W.S."/>
            <person name="Peterson D.G."/>
            <person name="Frelichowski J.E."/>
            <person name="Scheffler J.A."/>
            <person name="Scheffler B.E."/>
            <person name="Wendel J.F."/>
        </authorList>
    </citation>
    <scope>NUCLEOTIDE SEQUENCE [LARGE SCALE GENOMIC DNA]</scope>
    <source>
        <strain evidence="2">27</strain>
        <tissue evidence="2">Leaf</tissue>
    </source>
</reference>
<sequence length="306" mass="34477">GWQWSKARGYIAKSIFAPLLACPALTLALLCRGCQNLNTTTTAMDVECILHRSQWLHSRVEINGYEEYSGMEYRSAGCTEEYNVMQRDLEHAGEEESVLLEGDIGGGLVLQRQITVPKDNPKVLRIESSILARKVGAGSGGFSRLVCLRVHPTFSLLHPTETFVAFTSVDGTKQEVWPETGEKVYQGNLLPNGEWKLVDKCLGLVLINRFNVGEVYKCLIHWGARTVNLELWSEDRPVSKQSPLQIFHEYEVFRLILRPSSKSIYDNVTRMLDQGIQADFKAFNLQALSWQQADSETFKCSLGDMV</sequence>